<dbReference type="Proteomes" id="UP001305779">
    <property type="component" value="Unassembled WGS sequence"/>
</dbReference>
<name>A0ABR0EBQ0_ZASCE</name>
<dbReference type="InterPro" id="IPR057326">
    <property type="entry name" value="KR_dom"/>
</dbReference>
<comment type="caution">
    <text evidence="4">The sequence shown here is derived from an EMBL/GenBank/DDBJ whole genome shotgun (WGS) entry which is preliminary data.</text>
</comment>
<accession>A0ABR0EBQ0</accession>
<keyword evidence="5" id="KW-1185">Reference proteome</keyword>
<dbReference type="PROSITE" id="PS00061">
    <property type="entry name" value="ADH_SHORT"/>
    <property type="match status" value="1"/>
</dbReference>
<dbReference type="PANTHER" id="PTHR42760">
    <property type="entry name" value="SHORT-CHAIN DEHYDROGENASES/REDUCTASES FAMILY MEMBER"/>
    <property type="match status" value="1"/>
</dbReference>
<dbReference type="PRINTS" id="PR00080">
    <property type="entry name" value="SDRFAMILY"/>
</dbReference>
<dbReference type="Gene3D" id="3.40.50.720">
    <property type="entry name" value="NAD(P)-binding Rossmann-like Domain"/>
    <property type="match status" value="1"/>
</dbReference>
<dbReference type="Pfam" id="PF13561">
    <property type="entry name" value="adh_short_C2"/>
    <property type="match status" value="1"/>
</dbReference>
<evidence type="ECO:0000313" key="4">
    <source>
        <dbReference type="EMBL" id="KAK4498633.1"/>
    </source>
</evidence>
<dbReference type="PANTHER" id="PTHR42760:SF40">
    <property type="entry name" value="3-OXOACYL-[ACYL-CARRIER-PROTEIN] REDUCTASE, CHLOROPLASTIC"/>
    <property type="match status" value="1"/>
</dbReference>
<comment type="similarity">
    <text evidence="1">Belongs to the short-chain dehydrogenases/reductases (SDR) family.</text>
</comment>
<reference evidence="4 5" key="1">
    <citation type="journal article" date="2023" name="G3 (Bethesda)">
        <title>A chromosome-level genome assembly of Zasmidium syzygii isolated from banana leaves.</title>
        <authorList>
            <person name="van Westerhoven A.C."/>
            <person name="Mehrabi R."/>
            <person name="Talebi R."/>
            <person name="Steentjes M.B.F."/>
            <person name="Corcolon B."/>
            <person name="Chong P.A."/>
            <person name="Kema G.H.J."/>
            <person name="Seidl M.F."/>
        </authorList>
    </citation>
    <scope>NUCLEOTIDE SEQUENCE [LARGE SCALE GENOMIC DNA]</scope>
    <source>
        <strain evidence="4 5">P124</strain>
    </source>
</reference>
<protein>
    <recommendedName>
        <fullName evidence="3">Ketoreductase domain-containing protein</fullName>
    </recommendedName>
</protein>
<dbReference type="InterPro" id="IPR020904">
    <property type="entry name" value="Sc_DH/Rdtase_CS"/>
</dbReference>
<feature type="domain" description="Ketoreductase" evidence="3">
    <location>
        <begin position="3"/>
        <end position="185"/>
    </location>
</feature>
<dbReference type="SMART" id="SM00822">
    <property type="entry name" value="PKS_KR"/>
    <property type="match status" value="1"/>
</dbReference>
<evidence type="ECO:0000256" key="2">
    <source>
        <dbReference type="ARBA" id="ARBA00022857"/>
    </source>
</evidence>
<dbReference type="InterPro" id="IPR002347">
    <property type="entry name" value="SDR_fam"/>
</dbReference>
<organism evidence="4 5">
    <name type="scientific">Zasmidium cellare</name>
    <name type="common">Wine cellar mold</name>
    <name type="synonym">Racodium cellare</name>
    <dbReference type="NCBI Taxonomy" id="395010"/>
    <lineage>
        <taxon>Eukaryota</taxon>
        <taxon>Fungi</taxon>
        <taxon>Dikarya</taxon>
        <taxon>Ascomycota</taxon>
        <taxon>Pezizomycotina</taxon>
        <taxon>Dothideomycetes</taxon>
        <taxon>Dothideomycetidae</taxon>
        <taxon>Mycosphaerellales</taxon>
        <taxon>Mycosphaerellaceae</taxon>
        <taxon>Zasmidium</taxon>
    </lineage>
</organism>
<gene>
    <name evidence="4" type="ORF">PRZ48_009143</name>
</gene>
<evidence type="ECO:0000256" key="1">
    <source>
        <dbReference type="ARBA" id="ARBA00006484"/>
    </source>
</evidence>
<evidence type="ECO:0000259" key="3">
    <source>
        <dbReference type="SMART" id="SM00822"/>
    </source>
</evidence>
<dbReference type="InterPro" id="IPR036291">
    <property type="entry name" value="NAD(P)-bd_dom_sf"/>
</dbReference>
<keyword evidence="2" id="KW-0521">NADP</keyword>
<sequence>MAKVCLIIGGTGGLGRACAELVATKGYTIVVSGRNKVKGGTVVESVKSKGGEAVFIACDITSEAEIRNLHKSVVDKYGRIDAAVNSAGVVIGSSAFINMKLEDFNSTMQINVTAVFLSMQEQMRVMLRQDPPGGHIINLTSKFGLHACPWGANYCASKHAIVGLTKTAALEVANQNIYVNAIAPGITPTGMVDDLGETAKNDEAFGKIMEKVMDQYPVGRFGTPDQTAKAVAFLLDCDWVTGTVLEVDGGWGAGKSMPPGMKCTV</sequence>
<dbReference type="CDD" id="cd05233">
    <property type="entry name" value="SDR_c"/>
    <property type="match status" value="1"/>
</dbReference>
<evidence type="ECO:0000313" key="5">
    <source>
        <dbReference type="Proteomes" id="UP001305779"/>
    </source>
</evidence>
<proteinExistence type="inferred from homology"/>
<dbReference type="SUPFAM" id="SSF51735">
    <property type="entry name" value="NAD(P)-binding Rossmann-fold domains"/>
    <property type="match status" value="1"/>
</dbReference>
<dbReference type="PRINTS" id="PR00081">
    <property type="entry name" value="GDHRDH"/>
</dbReference>
<dbReference type="EMBL" id="JAXOVC010000007">
    <property type="protein sequence ID" value="KAK4498633.1"/>
    <property type="molecule type" value="Genomic_DNA"/>
</dbReference>